<sequence>MTVHELPELADAVLEVVDQVPEGKVVTYGDIGKVVGAGPRQVGSVMSQYGGMVTWWRVLRADGRPPQCHEGEALAHYREEGTPLKGTFLDRVDLARARFDLSGVVLPGSDGAGDGDGAGRP</sequence>
<evidence type="ECO:0000259" key="2">
    <source>
        <dbReference type="Pfam" id="PF01035"/>
    </source>
</evidence>
<dbReference type="GO" id="GO:0003824">
    <property type="term" value="F:catalytic activity"/>
    <property type="evidence" value="ECO:0007669"/>
    <property type="project" value="InterPro"/>
</dbReference>
<dbReference type="InterPro" id="IPR036388">
    <property type="entry name" value="WH-like_DNA-bd_sf"/>
</dbReference>
<keyword evidence="4" id="KW-1185">Reference proteome</keyword>
<dbReference type="PANTHER" id="PTHR42942:SF1">
    <property type="entry name" value="ALKYLTRANSFERASE-LIKE PROTEIN 1"/>
    <property type="match status" value="1"/>
</dbReference>
<reference evidence="3 4" key="1">
    <citation type="submission" date="2020-08" db="EMBL/GenBank/DDBJ databases">
        <title>Sequencing the genomes of 1000 actinobacteria strains.</title>
        <authorList>
            <person name="Klenk H.-P."/>
        </authorList>
    </citation>
    <scope>NUCLEOTIDE SEQUENCE [LARGE SCALE GENOMIC DNA]</scope>
    <source>
        <strain evidence="3 4">DSM 105369</strain>
    </source>
</reference>
<name>A0A839NDU6_9MICO</name>
<proteinExistence type="predicted"/>
<dbReference type="InterPro" id="IPR036217">
    <property type="entry name" value="MethylDNA_cys_MeTrfase_DNAb"/>
</dbReference>
<dbReference type="Proteomes" id="UP000559182">
    <property type="component" value="Unassembled WGS sequence"/>
</dbReference>
<evidence type="ECO:0000256" key="1">
    <source>
        <dbReference type="ARBA" id="ARBA00022763"/>
    </source>
</evidence>
<organism evidence="3 4">
    <name type="scientific">Flexivirga oryzae</name>
    <dbReference type="NCBI Taxonomy" id="1794944"/>
    <lineage>
        <taxon>Bacteria</taxon>
        <taxon>Bacillati</taxon>
        <taxon>Actinomycetota</taxon>
        <taxon>Actinomycetes</taxon>
        <taxon>Micrococcales</taxon>
        <taxon>Dermacoccaceae</taxon>
        <taxon>Flexivirga</taxon>
    </lineage>
</organism>
<dbReference type="CDD" id="cd06445">
    <property type="entry name" value="ATase"/>
    <property type="match status" value="1"/>
</dbReference>
<dbReference type="GO" id="GO:0006281">
    <property type="term" value="P:DNA repair"/>
    <property type="evidence" value="ECO:0007669"/>
    <property type="project" value="InterPro"/>
</dbReference>
<dbReference type="Gene3D" id="1.10.10.10">
    <property type="entry name" value="Winged helix-like DNA-binding domain superfamily/Winged helix DNA-binding domain"/>
    <property type="match status" value="1"/>
</dbReference>
<dbReference type="EMBL" id="JACHVQ010000005">
    <property type="protein sequence ID" value="MBB2894493.1"/>
    <property type="molecule type" value="Genomic_DNA"/>
</dbReference>
<dbReference type="AlphaFoldDB" id="A0A839NDU6"/>
<dbReference type="InterPro" id="IPR014048">
    <property type="entry name" value="MethylDNA_cys_MeTrfase_DNA-bd"/>
</dbReference>
<dbReference type="InterPro" id="IPR052520">
    <property type="entry name" value="ATL_DNA_repair"/>
</dbReference>
<comment type="caution">
    <text evidence="3">The sequence shown here is derived from an EMBL/GenBank/DDBJ whole genome shotgun (WGS) entry which is preliminary data.</text>
</comment>
<accession>A0A839NDU6</accession>
<dbReference type="SUPFAM" id="SSF46767">
    <property type="entry name" value="Methylated DNA-protein cysteine methyltransferase, C-terminal domain"/>
    <property type="match status" value="1"/>
</dbReference>
<gene>
    <name evidence="3" type="ORF">FHU39_004535</name>
</gene>
<dbReference type="Pfam" id="PF01035">
    <property type="entry name" value="DNA_binding_1"/>
    <property type="match status" value="1"/>
</dbReference>
<dbReference type="PANTHER" id="PTHR42942">
    <property type="entry name" value="6-O-METHYLGUANINE DNA METHYLTRANSFERASE"/>
    <property type="match status" value="1"/>
</dbReference>
<feature type="domain" description="Methylated-DNA-[protein]-cysteine S-methyltransferase DNA binding" evidence="2">
    <location>
        <begin position="10"/>
        <end position="71"/>
    </location>
</feature>
<evidence type="ECO:0000313" key="4">
    <source>
        <dbReference type="Proteomes" id="UP000559182"/>
    </source>
</evidence>
<protein>
    <submittedName>
        <fullName evidence="3">Alkylated DNA nucleotide flippase Atl1</fullName>
    </submittedName>
</protein>
<keyword evidence="1" id="KW-0227">DNA damage</keyword>
<evidence type="ECO:0000313" key="3">
    <source>
        <dbReference type="EMBL" id="MBB2894493.1"/>
    </source>
</evidence>
<dbReference type="RefSeq" id="WP_183322926.1">
    <property type="nucleotide sequence ID" value="NZ_JACHVQ010000005.1"/>
</dbReference>